<evidence type="ECO:0000313" key="7">
    <source>
        <dbReference type="Proteomes" id="UP000029072"/>
    </source>
</evidence>
<dbReference type="GO" id="GO:0005975">
    <property type="term" value="P:carbohydrate metabolic process"/>
    <property type="evidence" value="ECO:0007669"/>
    <property type="project" value="InterPro"/>
</dbReference>
<dbReference type="SUPFAM" id="SSF51011">
    <property type="entry name" value="Glycosyl hydrolase domain"/>
    <property type="match status" value="1"/>
</dbReference>
<dbReference type="CDD" id="cd06595">
    <property type="entry name" value="GH31_u1"/>
    <property type="match status" value="1"/>
</dbReference>
<reference evidence="6 7" key="1">
    <citation type="submission" date="2014-03" db="EMBL/GenBank/DDBJ databases">
        <title>Genomics of Bifidobacteria.</title>
        <authorList>
            <person name="Ventura M."/>
            <person name="Milani C."/>
            <person name="Lugli G.A."/>
        </authorList>
    </citation>
    <scope>NUCLEOTIDE SEQUENCE [LARGE SCALE GENOMIC DNA]</scope>
    <source>
        <strain evidence="6 7">DSM 23973</strain>
    </source>
</reference>
<evidence type="ECO:0000256" key="2">
    <source>
        <dbReference type="RuleBase" id="RU361185"/>
    </source>
</evidence>
<dbReference type="PANTHER" id="PTHR43863">
    <property type="entry name" value="HYDROLASE, PUTATIVE (AFU_ORTHOLOGUE AFUA_1G03140)-RELATED"/>
    <property type="match status" value="1"/>
</dbReference>
<dbReference type="SUPFAM" id="SSF51445">
    <property type="entry name" value="(Trans)glycosidases"/>
    <property type="match status" value="1"/>
</dbReference>
<name>A0A087A9C7_9BIFI</name>
<feature type="region of interest" description="Disordered" evidence="3">
    <location>
        <begin position="1"/>
        <end position="24"/>
    </location>
</feature>
<dbReference type="EMBL" id="JGYS01000005">
    <property type="protein sequence ID" value="KFI55377.1"/>
    <property type="molecule type" value="Genomic_DNA"/>
</dbReference>
<dbReference type="InterPro" id="IPR017853">
    <property type="entry name" value="GH"/>
</dbReference>
<dbReference type="Gene3D" id="3.20.20.80">
    <property type="entry name" value="Glycosidases"/>
    <property type="match status" value="1"/>
</dbReference>
<dbReference type="eggNOG" id="COG1501">
    <property type="taxonomic scope" value="Bacteria"/>
</dbReference>
<dbReference type="Proteomes" id="UP000029072">
    <property type="component" value="Unassembled WGS sequence"/>
</dbReference>
<keyword evidence="2 6" id="KW-0326">Glycosidase</keyword>
<dbReference type="InterPro" id="IPR051816">
    <property type="entry name" value="Glycosyl_Hydrolase_31"/>
</dbReference>
<dbReference type="OrthoDB" id="176168at2"/>
<protein>
    <submittedName>
        <fullName evidence="6">Alpha-glucosidase</fullName>
        <ecNumber evidence="6">3.2.1.177</ecNumber>
    </submittedName>
</protein>
<feature type="domain" description="Glycosyl hydrolase family 31 C-terminal" evidence="5">
    <location>
        <begin position="534"/>
        <end position="631"/>
    </location>
</feature>
<dbReference type="InterPro" id="IPR013780">
    <property type="entry name" value="Glyco_hydro_b"/>
</dbReference>
<dbReference type="STRING" id="1437609.BCAL_0631"/>
<dbReference type="GO" id="GO:0061634">
    <property type="term" value="F:alpha-D-xyloside xylohydrolase"/>
    <property type="evidence" value="ECO:0007669"/>
    <property type="project" value="UniProtKB-EC"/>
</dbReference>
<evidence type="ECO:0000256" key="3">
    <source>
        <dbReference type="SAM" id="MobiDB-lite"/>
    </source>
</evidence>
<comment type="similarity">
    <text evidence="1 2">Belongs to the glycosyl hydrolase 31 family.</text>
</comment>
<accession>A0A087A9C7</accession>
<dbReference type="Pfam" id="PF21365">
    <property type="entry name" value="Glyco_hydro_31_3rd"/>
    <property type="match status" value="1"/>
</dbReference>
<comment type="caution">
    <text evidence="6">The sequence shown here is derived from an EMBL/GenBank/DDBJ whole genome shotgun (WGS) entry which is preliminary data.</text>
</comment>
<sequence length="861" mass="96750">MTASHIAPQTGLDTQSPDPKDFKVDAKPLARADSVIRGDRWRITMITASLVRFEWSDDGVFEDRPTQTVLNRDLGEDVRYTLTERDGRVIIDTDSLYITYDRRPFSKEGLSVVVKGVSDTQFNTWHYGDAQSGNLKGTARTLDEADGEIPLGDGVISRDGWAVIDDSKSNIIVEADEVDGKRNPFGSWVEPRTNGETDLYFFGYGHRYIEAVHDFYRLTGPTPLLPRWALGNWWSRYYRYTQESYLNLMDRFKREGIPFTTSVIDMDWHLVDDVDPKYGSGWTGYTWNRKLFPDPPAFLESLHERGLKTTLNVHPRDGVRAYEDAYPAVAKRVGIDPASGESIECDLTSPDYMDAYFAMHHALEDEGVDFWWIDWQQGGVTRQKGLDPLWMLNHMHYLDSGRDGRWPITFSRYAGPGSHRYPVGFSGDTIVTWESLRFQPYFTATASNIGYGWWSHDIGGHMFGYRDEELEARWYQLGTFSPINRLHSSKLPFAGKEPWNFEPAVRESMTGMLRLRHAMLPYLYTMDWRAAHDGRPLVEPMYWQSPDTANAYEVPNEFRFGTELIVAPIVEANDRAAQRGRAEVWLPDGEWFDFFDGRRYVSHTVSGVGRRLEAWRGIDRIPVFAKAGGIVPLQRVADAGDPAVNSVGNPNALEVVVFPGADGAFTLREDDGTRDSAAARTSISFAWRDADDCEEAPGNGPRMSSSLSIAPVSGDADVVPDRREWTIVFRGVAPVSAADVQVRCGGQPCDGTPDVTYDEATMSLSVHVSDVSSQAGLRITVPGGLAIADNPIESDVMDLLLHAQMRYRTKELALNAVRELGVHALDAIRTLDRGPRYDNDFWVSDMPEAVSGALAEILLRS</sequence>
<evidence type="ECO:0000313" key="6">
    <source>
        <dbReference type="EMBL" id="KFI55377.1"/>
    </source>
</evidence>
<dbReference type="Gene3D" id="2.60.40.1180">
    <property type="entry name" value="Golgi alpha-mannosidase II"/>
    <property type="match status" value="2"/>
</dbReference>
<gene>
    <name evidence="6" type="ORF">BCAL_0631</name>
</gene>
<dbReference type="Pfam" id="PF01055">
    <property type="entry name" value="Glyco_hydro_31_2nd"/>
    <property type="match status" value="1"/>
</dbReference>
<organism evidence="6 7">
    <name type="scientific">Bifidobacterium callitrichos DSM 23973</name>
    <dbReference type="NCBI Taxonomy" id="1437609"/>
    <lineage>
        <taxon>Bacteria</taxon>
        <taxon>Bacillati</taxon>
        <taxon>Actinomycetota</taxon>
        <taxon>Actinomycetes</taxon>
        <taxon>Bifidobacteriales</taxon>
        <taxon>Bifidobacteriaceae</taxon>
        <taxon>Bifidobacterium</taxon>
    </lineage>
</organism>
<dbReference type="AlphaFoldDB" id="A0A087A9C7"/>
<dbReference type="Gene3D" id="2.60.40.1760">
    <property type="entry name" value="glycosyl hydrolase (family 31)"/>
    <property type="match status" value="1"/>
</dbReference>
<evidence type="ECO:0000259" key="4">
    <source>
        <dbReference type="Pfam" id="PF01055"/>
    </source>
</evidence>
<feature type="domain" description="Glycoside hydrolase family 31 TIM barrel" evidence="4">
    <location>
        <begin position="222"/>
        <end position="526"/>
    </location>
</feature>
<evidence type="ECO:0000259" key="5">
    <source>
        <dbReference type="Pfam" id="PF21365"/>
    </source>
</evidence>
<dbReference type="PANTHER" id="PTHR43863:SF2">
    <property type="entry name" value="MALTASE-GLUCOAMYLASE"/>
    <property type="match status" value="1"/>
</dbReference>
<dbReference type="InterPro" id="IPR048395">
    <property type="entry name" value="Glyco_hydro_31_C"/>
</dbReference>
<keyword evidence="2 6" id="KW-0378">Hydrolase</keyword>
<dbReference type="RefSeq" id="WP_052118988.1">
    <property type="nucleotide sequence ID" value="NZ_JDUV01000002.1"/>
</dbReference>
<proteinExistence type="inferred from homology"/>
<dbReference type="InterPro" id="IPR000322">
    <property type="entry name" value="Glyco_hydro_31_TIM"/>
</dbReference>
<dbReference type="EC" id="3.2.1.177" evidence="6"/>
<evidence type="ECO:0000256" key="1">
    <source>
        <dbReference type="ARBA" id="ARBA00007806"/>
    </source>
</evidence>